<dbReference type="Gene3D" id="1.10.510.10">
    <property type="entry name" value="Transferase(Phosphotransferase) domain 1"/>
    <property type="match status" value="1"/>
</dbReference>
<dbReference type="CDD" id="cd14016">
    <property type="entry name" value="STKc_CK1"/>
    <property type="match status" value="1"/>
</dbReference>
<dbReference type="EnsemblMetazoa" id="SSS_8615s_mrna">
    <property type="protein sequence ID" value="KAF7491816.1"/>
    <property type="gene ID" value="SSS_8615"/>
</dbReference>
<dbReference type="PROSITE" id="PS50011">
    <property type="entry name" value="PROTEIN_KINASE_DOM"/>
    <property type="match status" value="1"/>
</dbReference>
<dbReference type="InterPro" id="IPR017441">
    <property type="entry name" value="Protein_kinase_ATP_BS"/>
</dbReference>
<keyword evidence="8" id="KW-0808">Transferase</keyword>
<feature type="binding site" evidence="4">
    <location>
        <position position="81"/>
    </location>
    <ligand>
        <name>ATP</name>
        <dbReference type="ChEBI" id="CHEBI:30616"/>
    </ligand>
</feature>
<reference evidence="10" key="1">
    <citation type="journal article" date="2020" name="PLoS Negl. Trop. Dis.">
        <title>High-quality nuclear genome for Sarcoptes scabiei-A critical resource for a neglected parasite.</title>
        <authorList>
            <person name="Korhonen P.K."/>
            <person name="Gasser R.B."/>
            <person name="Ma G."/>
            <person name="Wang T."/>
            <person name="Stroehlein A.J."/>
            <person name="Young N.D."/>
            <person name="Ang C.S."/>
            <person name="Fernando D.D."/>
            <person name="Lu H.C."/>
            <person name="Taylor S."/>
            <person name="Reynolds S.L."/>
            <person name="Mofiz E."/>
            <person name="Najaraj S.H."/>
            <person name="Gowda H."/>
            <person name="Madugundu A."/>
            <person name="Renuse S."/>
            <person name="Holt D."/>
            <person name="Pandey A."/>
            <person name="Papenfuss A.T."/>
            <person name="Fischer K."/>
        </authorList>
    </citation>
    <scope>NUCLEOTIDE SEQUENCE [LARGE SCALE GENOMIC DNA]</scope>
</reference>
<feature type="domain" description="Protein kinase" evidence="7">
    <location>
        <begin position="52"/>
        <end position="330"/>
    </location>
</feature>
<keyword evidence="5" id="KW-0723">Serine/threonine-protein kinase</keyword>
<keyword evidence="2 4" id="KW-0547">Nucleotide-binding</keyword>
<evidence type="ECO:0000256" key="5">
    <source>
        <dbReference type="RuleBase" id="RU000304"/>
    </source>
</evidence>
<evidence type="ECO:0000313" key="8">
    <source>
        <dbReference type="EMBL" id="KAF7491816.1"/>
    </source>
</evidence>
<dbReference type="GO" id="GO:0005524">
    <property type="term" value="F:ATP binding"/>
    <property type="evidence" value="ECO:0007669"/>
    <property type="project" value="UniProtKB-UniRule"/>
</dbReference>
<dbReference type="EMBL" id="WVUK01000058">
    <property type="protein sequence ID" value="KAF7491816.1"/>
    <property type="molecule type" value="Genomic_DNA"/>
</dbReference>
<dbReference type="AlphaFoldDB" id="A0A834R843"/>
<dbReference type="PANTHER" id="PTHR11909">
    <property type="entry name" value="CASEIN KINASE-RELATED"/>
    <property type="match status" value="1"/>
</dbReference>
<evidence type="ECO:0000256" key="3">
    <source>
        <dbReference type="ARBA" id="ARBA00022840"/>
    </source>
</evidence>
<evidence type="ECO:0000313" key="9">
    <source>
        <dbReference type="EnsemblMetazoa" id="KAF7491816.1"/>
    </source>
</evidence>
<dbReference type="InterPro" id="IPR000719">
    <property type="entry name" value="Prot_kinase_dom"/>
</dbReference>
<dbReference type="SUPFAM" id="SSF56112">
    <property type="entry name" value="Protein kinase-like (PK-like)"/>
    <property type="match status" value="1"/>
</dbReference>
<sequence length="348" mass="40697">MADREDSSYNLTISIDDNVDEEGKNNESEADSQTNINDECLIKPGMIVGNLFKTAMKLGSGSFGQIFSGSCLIDQTKVAIKFEPINKHSTQLLNENQIYGLIGDREGFPKIYWFEQSYINRYNVMVIELLGENLEEIFQACKQNFSIETILHITLQLLDRFKYLHSRNIVYRDVKPENFLLGNVGSNKQNLIHIVDFGLSKKFIDEQTGEHIPFRERRVMTGTARYMSINSLCGAEQSRRDDLEALGYLFVYFLRKGKLPWSGLHAANVKERYKKIRLMKQTLPLNELCEGYKEFEEFITYTRGLGFEQTPNYEEWLTRFENLYKEKIFISRQKMANIEFDWERIKRL</sequence>
<keyword evidence="10" id="KW-1185">Reference proteome</keyword>
<dbReference type="Proteomes" id="UP000070412">
    <property type="component" value="Unassembled WGS sequence"/>
</dbReference>
<dbReference type="InterPro" id="IPR008271">
    <property type="entry name" value="Ser/Thr_kinase_AS"/>
</dbReference>
<accession>A0A834R843</accession>
<dbReference type="GO" id="GO:0004674">
    <property type="term" value="F:protein serine/threonine kinase activity"/>
    <property type="evidence" value="ECO:0007669"/>
    <property type="project" value="UniProtKB-KW"/>
</dbReference>
<protein>
    <recommendedName>
        <fullName evidence="1">non-specific serine/threonine protein kinase</fullName>
        <ecNumber evidence="1">2.7.11.1</ecNumber>
    </recommendedName>
</protein>
<keyword evidence="3 4" id="KW-0067">ATP-binding</keyword>
<evidence type="ECO:0000259" key="7">
    <source>
        <dbReference type="PROSITE" id="PS50011"/>
    </source>
</evidence>
<reference evidence="8" key="2">
    <citation type="submission" date="2020-01" db="EMBL/GenBank/DDBJ databases">
        <authorList>
            <person name="Korhonen P.K.K."/>
            <person name="Guangxu M.G."/>
            <person name="Wang T.W."/>
            <person name="Stroehlein A.J.S."/>
            <person name="Young N.D."/>
            <person name="Ang C.-S.A."/>
            <person name="Fernando D.W.F."/>
            <person name="Lu H.L."/>
            <person name="Taylor S.T."/>
            <person name="Ehtesham M.E.M."/>
            <person name="Najaraj S.H.N."/>
            <person name="Harsha G.H.G."/>
            <person name="Madugundu A.M."/>
            <person name="Renuse S.R."/>
            <person name="Holt D.H."/>
            <person name="Pandey A.P."/>
            <person name="Papenfuss A.P."/>
            <person name="Gasser R.B.G."/>
            <person name="Fischer K.F."/>
        </authorList>
    </citation>
    <scope>NUCLEOTIDE SEQUENCE</scope>
    <source>
        <strain evidence="8">SSS_KF_BRIS2020</strain>
    </source>
</reference>
<keyword evidence="8" id="KW-0418">Kinase</keyword>
<name>A0A834R843_SARSC</name>
<organism evidence="8">
    <name type="scientific">Sarcoptes scabiei</name>
    <name type="common">Itch mite</name>
    <name type="synonym">Acarus scabiei</name>
    <dbReference type="NCBI Taxonomy" id="52283"/>
    <lineage>
        <taxon>Eukaryota</taxon>
        <taxon>Metazoa</taxon>
        <taxon>Ecdysozoa</taxon>
        <taxon>Arthropoda</taxon>
        <taxon>Chelicerata</taxon>
        <taxon>Arachnida</taxon>
        <taxon>Acari</taxon>
        <taxon>Acariformes</taxon>
        <taxon>Sarcoptiformes</taxon>
        <taxon>Astigmata</taxon>
        <taxon>Psoroptidia</taxon>
        <taxon>Sarcoptoidea</taxon>
        <taxon>Sarcoptidae</taxon>
        <taxon>Sarcoptinae</taxon>
        <taxon>Sarcoptes</taxon>
    </lineage>
</organism>
<dbReference type="PROSITE" id="PS00108">
    <property type="entry name" value="PROTEIN_KINASE_ST"/>
    <property type="match status" value="1"/>
</dbReference>
<feature type="region of interest" description="Disordered" evidence="6">
    <location>
        <begin position="1"/>
        <end position="32"/>
    </location>
</feature>
<dbReference type="PROSITE" id="PS00107">
    <property type="entry name" value="PROTEIN_KINASE_ATP"/>
    <property type="match status" value="1"/>
</dbReference>
<dbReference type="Pfam" id="PF00069">
    <property type="entry name" value="Pkinase"/>
    <property type="match status" value="1"/>
</dbReference>
<evidence type="ECO:0000256" key="1">
    <source>
        <dbReference type="ARBA" id="ARBA00012513"/>
    </source>
</evidence>
<dbReference type="InterPro" id="IPR050235">
    <property type="entry name" value="CK1_Ser-Thr_kinase"/>
</dbReference>
<reference evidence="9" key="3">
    <citation type="submission" date="2022-06" db="UniProtKB">
        <authorList>
            <consortium name="EnsemblMetazoa"/>
        </authorList>
    </citation>
    <scope>IDENTIFICATION</scope>
</reference>
<comment type="similarity">
    <text evidence="5">Belongs to the protein kinase superfamily.</text>
</comment>
<evidence type="ECO:0000256" key="2">
    <source>
        <dbReference type="ARBA" id="ARBA00022741"/>
    </source>
</evidence>
<proteinExistence type="inferred from homology"/>
<dbReference type="SMART" id="SM00220">
    <property type="entry name" value="S_TKc"/>
    <property type="match status" value="1"/>
</dbReference>
<evidence type="ECO:0000256" key="4">
    <source>
        <dbReference type="PROSITE-ProRule" id="PRU10141"/>
    </source>
</evidence>
<gene>
    <name evidence="8" type="ORF">SSS_8615</name>
</gene>
<evidence type="ECO:0000256" key="6">
    <source>
        <dbReference type="SAM" id="MobiDB-lite"/>
    </source>
</evidence>
<dbReference type="OrthoDB" id="5800476at2759"/>
<dbReference type="InterPro" id="IPR011009">
    <property type="entry name" value="Kinase-like_dom_sf"/>
</dbReference>
<dbReference type="EC" id="2.7.11.1" evidence="1"/>
<evidence type="ECO:0000313" key="10">
    <source>
        <dbReference type="Proteomes" id="UP000070412"/>
    </source>
</evidence>